<accession>A0AAN7SXZ9</accession>
<name>A0AAN7SXZ9_9EURO</name>
<feature type="chain" id="PRO_5042845108" evidence="1">
    <location>
        <begin position="24"/>
        <end position="399"/>
    </location>
</feature>
<protein>
    <submittedName>
        <fullName evidence="2">Uncharacterized protein</fullName>
    </submittedName>
</protein>
<evidence type="ECO:0000313" key="2">
    <source>
        <dbReference type="EMBL" id="KAK5084500.1"/>
    </source>
</evidence>
<keyword evidence="1" id="KW-0732">Signal</keyword>
<keyword evidence="3" id="KW-1185">Reference proteome</keyword>
<organism evidence="2 3">
    <name type="scientific">Lithohypha guttulata</name>
    <dbReference type="NCBI Taxonomy" id="1690604"/>
    <lineage>
        <taxon>Eukaryota</taxon>
        <taxon>Fungi</taxon>
        <taxon>Dikarya</taxon>
        <taxon>Ascomycota</taxon>
        <taxon>Pezizomycotina</taxon>
        <taxon>Eurotiomycetes</taxon>
        <taxon>Chaetothyriomycetidae</taxon>
        <taxon>Chaetothyriales</taxon>
        <taxon>Trichomeriaceae</taxon>
        <taxon>Lithohypha</taxon>
    </lineage>
</organism>
<sequence>MAIGKIPSMIVLLVLYMVAIAHCLPYYHQGHPTAIEAITQVNDRIYQLEGTIFRSEWAIEASRQYLKSLNFLERLQSKTQEEAKIGKQRACETLRCGTEAMAKILVPKHNACACVPLKDMANLLVGMDLLGTDEDGIELQAVRRETRAEGADLPIKDTNLTYVPPPKTDITPELLAQSLAVQPQDTATVGSVLLHFQHGVISYGCQMDGFVASTIVLNASTELPCDGIGHSNVQPNLELRPKHVDNSTATPYLPDCSIVAVNMYDPNVITYWIQNRAGSIFSVLGSNKVININQLNTTASTALVLRAKRTAPQRREAAMDGCTMAGQRIAARAMEHAELVNENEKRKVSPPDWHTATMSTEACAAMVCNNNGGEPAMYNPFTRTCGCRDPIYVEVDYSG</sequence>
<evidence type="ECO:0000256" key="1">
    <source>
        <dbReference type="SAM" id="SignalP"/>
    </source>
</evidence>
<proteinExistence type="predicted"/>
<dbReference type="EMBL" id="JAVRRJ010000005">
    <property type="protein sequence ID" value="KAK5084500.1"/>
    <property type="molecule type" value="Genomic_DNA"/>
</dbReference>
<feature type="signal peptide" evidence="1">
    <location>
        <begin position="1"/>
        <end position="23"/>
    </location>
</feature>
<dbReference type="AlphaFoldDB" id="A0AAN7SXZ9"/>
<gene>
    <name evidence="2" type="ORF">LTR05_005577</name>
</gene>
<comment type="caution">
    <text evidence="2">The sequence shown here is derived from an EMBL/GenBank/DDBJ whole genome shotgun (WGS) entry which is preliminary data.</text>
</comment>
<reference evidence="2 3" key="1">
    <citation type="submission" date="2023-08" db="EMBL/GenBank/DDBJ databases">
        <title>Black Yeasts Isolated from many extreme environments.</title>
        <authorList>
            <person name="Coleine C."/>
            <person name="Stajich J.E."/>
            <person name="Selbmann L."/>
        </authorList>
    </citation>
    <scope>NUCLEOTIDE SEQUENCE [LARGE SCALE GENOMIC DNA]</scope>
    <source>
        <strain evidence="2 3">CCFEE 5910</strain>
    </source>
</reference>
<dbReference type="Proteomes" id="UP001309876">
    <property type="component" value="Unassembled WGS sequence"/>
</dbReference>
<evidence type="ECO:0000313" key="3">
    <source>
        <dbReference type="Proteomes" id="UP001309876"/>
    </source>
</evidence>